<reference evidence="1" key="1">
    <citation type="submission" date="2022-08" db="UniProtKB">
        <authorList>
            <consortium name="EnsemblMetazoa"/>
        </authorList>
    </citation>
    <scope>IDENTIFICATION</scope>
    <source>
        <strain evidence="1">Dongola</strain>
    </source>
</reference>
<dbReference type="AlphaFoldDB" id="A0A182IHN3"/>
<proteinExistence type="predicted"/>
<name>A0A182IHN3_ANOAR</name>
<dbReference type="EnsemblMetazoa" id="AARA014957-RA">
    <property type="protein sequence ID" value="AARA014957-PA"/>
    <property type="gene ID" value="AARA014957"/>
</dbReference>
<evidence type="ECO:0000313" key="1">
    <source>
        <dbReference type="EnsemblMetazoa" id="AARA014957-PA"/>
    </source>
</evidence>
<keyword evidence="2" id="KW-1185">Reference proteome</keyword>
<sequence length="70" mass="7688">EATKIGGTRRLPASSLPIERGFSEQEAATRSFGTGTEAGCPKWFSGERVAHKCIDRVRLFSLFLCVCVRV</sequence>
<dbReference type="EMBL" id="APCN01000736">
    <property type="status" value="NOT_ANNOTATED_CDS"/>
    <property type="molecule type" value="Genomic_DNA"/>
</dbReference>
<dbReference type="VEuPathDB" id="VectorBase:AARA014957"/>
<dbReference type="Proteomes" id="UP000075840">
    <property type="component" value="Unassembled WGS sequence"/>
</dbReference>
<organism evidence="1 2">
    <name type="scientific">Anopheles arabiensis</name>
    <name type="common">Mosquito</name>
    <dbReference type="NCBI Taxonomy" id="7173"/>
    <lineage>
        <taxon>Eukaryota</taxon>
        <taxon>Metazoa</taxon>
        <taxon>Ecdysozoa</taxon>
        <taxon>Arthropoda</taxon>
        <taxon>Hexapoda</taxon>
        <taxon>Insecta</taxon>
        <taxon>Pterygota</taxon>
        <taxon>Neoptera</taxon>
        <taxon>Endopterygota</taxon>
        <taxon>Diptera</taxon>
        <taxon>Nematocera</taxon>
        <taxon>Culicoidea</taxon>
        <taxon>Culicidae</taxon>
        <taxon>Anophelinae</taxon>
        <taxon>Anopheles</taxon>
    </lineage>
</organism>
<evidence type="ECO:0000313" key="2">
    <source>
        <dbReference type="Proteomes" id="UP000075840"/>
    </source>
</evidence>
<accession>A0A182IHN3</accession>
<protein>
    <submittedName>
        <fullName evidence="1">Uncharacterized protein</fullName>
    </submittedName>
</protein>